<keyword evidence="2 11" id="KW-0963">Cytoplasm</keyword>
<dbReference type="OrthoDB" id="6416727at2759"/>
<comment type="subcellular location">
    <subcellularLocation>
        <location evidence="11">Mitochondrion matrix</location>
    </subcellularLocation>
    <subcellularLocation>
        <location evidence="11">Nucleus</location>
    </subcellularLocation>
    <subcellularLocation>
        <location evidence="11">Cytoplasm</location>
    </subcellularLocation>
    <text evidence="11">Predominantly in the mitochondria and in the nucleus.</text>
</comment>
<dbReference type="GO" id="GO:0070901">
    <property type="term" value="P:mitochondrial tRNA methylation"/>
    <property type="evidence" value="ECO:0007669"/>
    <property type="project" value="UniProtKB-ARBA"/>
</dbReference>
<evidence type="ECO:0000256" key="8">
    <source>
        <dbReference type="ARBA" id="ARBA00023242"/>
    </source>
</evidence>
<evidence type="ECO:0000256" key="1">
    <source>
        <dbReference type="ARBA" id="ARBA00009775"/>
    </source>
</evidence>
<evidence type="ECO:0000256" key="11">
    <source>
        <dbReference type="HAMAP-Rule" id="MF_03152"/>
    </source>
</evidence>
<dbReference type="InterPro" id="IPR029063">
    <property type="entry name" value="SAM-dependent_MTases_sf"/>
</dbReference>
<evidence type="ECO:0000313" key="14">
    <source>
        <dbReference type="EMBL" id="RWS23923.1"/>
    </source>
</evidence>
<keyword evidence="6 11" id="KW-0819">tRNA processing</keyword>
<dbReference type="VEuPathDB" id="VectorBase:LDEU008118"/>
<keyword evidence="7 11" id="KW-0496">Mitochondrion</keyword>
<evidence type="ECO:0000256" key="10">
    <source>
        <dbReference type="ARBA" id="ARBA00047783"/>
    </source>
</evidence>
<comment type="function">
    <text evidence="11">Specifically methylates the N1 position of guanosine-37 in various cytoplasmic and mitochondrial tRNAs. Methylation is not dependent on the nature of the nucleoside 5' of the target nucleoside. This is the first step in the biosynthesis of wybutosine (yW), a modified base adjacent to the anticodon of tRNAs and required for accurate decoding.</text>
</comment>
<feature type="region of interest" description="Disordered" evidence="12">
    <location>
        <begin position="1"/>
        <end position="20"/>
    </location>
</feature>
<evidence type="ECO:0000256" key="3">
    <source>
        <dbReference type="ARBA" id="ARBA00022603"/>
    </source>
</evidence>
<dbReference type="FunFam" id="3.30.300.110:FF:000001">
    <property type="entry name" value="tRNA (guanine(37)-N1)-methyltransferase"/>
    <property type="match status" value="1"/>
</dbReference>
<comment type="similarity">
    <text evidence="11">Belongs to the TRM5 / TYW2 family.</text>
</comment>
<keyword evidence="8 11" id="KW-0539">Nucleus</keyword>
<dbReference type="InterPro" id="IPR056743">
    <property type="entry name" value="TRM5-TYW2-like_MTfase"/>
</dbReference>
<protein>
    <recommendedName>
        <fullName evidence="11">tRNA (guanine(37)-N1)-methyltransferase</fullName>
        <ecNumber evidence="11">2.1.1.228</ecNumber>
    </recommendedName>
    <alternativeName>
        <fullName evidence="11">M1G-methyltransferase</fullName>
    </alternativeName>
    <alternativeName>
        <fullName evidence="11">tRNA [GM37] methyltransferase</fullName>
    </alternativeName>
    <alternativeName>
        <fullName evidence="11">tRNA methyltransferase 5 homolog</fullName>
    </alternativeName>
</protein>
<dbReference type="InterPro" id="IPR025792">
    <property type="entry name" value="tRNA_Gua_MeTrfase_euk"/>
</dbReference>
<feature type="binding site" evidence="11">
    <location>
        <position position="336"/>
    </location>
    <ligand>
        <name>S-adenosyl-L-methionine</name>
        <dbReference type="ChEBI" id="CHEBI:59789"/>
    </ligand>
</feature>
<dbReference type="GO" id="GO:0005634">
    <property type="term" value="C:nucleus"/>
    <property type="evidence" value="ECO:0007669"/>
    <property type="project" value="UniProtKB-SubCell"/>
</dbReference>
<comment type="function">
    <text evidence="9">Involved in mitochondrial tRNA methylation. Specifically methylates the N1 position of guanosine-37 in various tRNAs. Methylation is not dependent on the nature of the nucleoside 5' of the target nucleoside. This is the first step in the biosynthesis of wybutosine (yW), a modified base adjacent to the anticodon of tRNAs and required for accurate decoding.</text>
</comment>
<evidence type="ECO:0000256" key="12">
    <source>
        <dbReference type="SAM" id="MobiDB-lite"/>
    </source>
</evidence>
<dbReference type="Pfam" id="PF02475">
    <property type="entry name" value="TRM5-TYW2_MTfase"/>
    <property type="match status" value="1"/>
</dbReference>
<accession>A0A443S8S5</accession>
<dbReference type="EC" id="2.1.1.228" evidence="11"/>
<comment type="caution">
    <text evidence="14">The sequence shown here is derived from an EMBL/GenBank/DDBJ whole genome shotgun (WGS) entry which is preliminary data.</text>
</comment>
<evidence type="ECO:0000259" key="13">
    <source>
        <dbReference type="PROSITE" id="PS51684"/>
    </source>
</evidence>
<dbReference type="GO" id="GO:0052906">
    <property type="term" value="F:tRNA (guanine(37)-N1)-methyltransferase activity"/>
    <property type="evidence" value="ECO:0007669"/>
    <property type="project" value="UniProtKB-UniRule"/>
</dbReference>
<evidence type="ECO:0000256" key="6">
    <source>
        <dbReference type="ARBA" id="ARBA00022694"/>
    </source>
</evidence>
<dbReference type="GO" id="GO:0005759">
    <property type="term" value="C:mitochondrial matrix"/>
    <property type="evidence" value="ECO:0007669"/>
    <property type="project" value="UniProtKB-SubCell"/>
</dbReference>
<dbReference type="Pfam" id="PF25133">
    <property type="entry name" value="TYW2_N_2"/>
    <property type="match status" value="1"/>
</dbReference>
<dbReference type="STRING" id="299467.A0A443S8S5"/>
<comment type="catalytic activity">
    <reaction evidence="10 11">
        <text>guanosine(37) in tRNA + S-adenosyl-L-methionine = N(1)-methylguanosine(37) in tRNA + S-adenosyl-L-homocysteine + H(+)</text>
        <dbReference type="Rhea" id="RHEA:36899"/>
        <dbReference type="Rhea" id="RHEA-COMP:10145"/>
        <dbReference type="Rhea" id="RHEA-COMP:10147"/>
        <dbReference type="ChEBI" id="CHEBI:15378"/>
        <dbReference type="ChEBI" id="CHEBI:57856"/>
        <dbReference type="ChEBI" id="CHEBI:59789"/>
        <dbReference type="ChEBI" id="CHEBI:73542"/>
        <dbReference type="ChEBI" id="CHEBI:74269"/>
        <dbReference type="EC" id="2.1.1.228"/>
    </reaction>
</comment>
<dbReference type="HAMAP" id="MF_03152">
    <property type="entry name" value="TRM5"/>
    <property type="match status" value="1"/>
</dbReference>
<dbReference type="PANTHER" id="PTHR23245">
    <property type="entry name" value="TRNA METHYLTRANSFERASE"/>
    <property type="match status" value="1"/>
</dbReference>
<dbReference type="AlphaFoldDB" id="A0A443S8S5"/>
<name>A0A443S8S5_9ACAR</name>
<evidence type="ECO:0000256" key="2">
    <source>
        <dbReference type="ARBA" id="ARBA00022490"/>
    </source>
</evidence>
<dbReference type="EMBL" id="NCKV01005662">
    <property type="protein sequence ID" value="RWS23923.1"/>
    <property type="molecule type" value="Genomic_DNA"/>
</dbReference>
<feature type="binding site" evidence="11">
    <location>
        <begin position="271"/>
        <end position="272"/>
    </location>
    <ligand>
        <name>S-adenosyl-L-methionine</name>
        <dbReference type="ChEBI" id="CHEBI:59789"/>
    </ligand>
</feature>
<dbReference type="InterPro" id="IPR030382">
    <property type="entry name" value="MeTrfase_TRM5/TYW2"/>
</dbReference>
<feature type="compositionally biased region" description="Polar residues" evidence="12">
    <location>
        <begin position="1"/>
        <end position="15"/>
    </location>
</feature>
<comment type="subunit">
    <text evidence="11">Monomer.</text>
</comment>
<dbReference type="PANTHER" id="PTHR23245:SF36">
    <property type="entry name" value="TRNA (GUANINE(37)-N1)-METHYLTRANSFERASE"/>
    <property type="match status" value="1"/>
</dbReference>
<dbReference type="Gene3D" id="3.40.50.150">
    <property type="entry name" value="Vaccinia Virus protein VP39"/>
    <property type="match status" value="1"/>
</dbReference>
<feature type="domain" description="SAM-dependent methyltransferase TRM5/TYW2-type" evidence="13">
    <location>
        <begin position="137"/>
        <end position="430"/>
    </location>
</feature>
<comment type="similarity">
    <text evidence="1">Belongs to the class I-like SAM-binding methyltransferase superfamily. TRM5/TYW2 family.</text>
</comment>
<keyword evidence="15" id="KW-1185">Reference proteome</keyword>
<dbReference type="CDD" id="cd02440">
    <property type="entry name" value="AdoMet_MTases"/>
    <property type="match status" value="1"/>
</dbReference>
<dbReference type="Proteomes" id="UP000288716">
    <property type="component" value="Unassembled WGS sequence"/>
</dbReference>
<proteinExistence type="inferred from homology"/>
<gene>
    <name evidence="14" type="ORF">B4U80_10702</name>
</gene>
<evidence type="ECO:0000313" key="15">
    <source>
        <dbReference type="Proteomes" id="UP000288716"/>
    </source>
</evidence>
<dbReference type="GO" id="GO:0002939">
    <property type="term" value="P:tRNA N1-guanine methylation"/>
    <property type="evidence" value="ECO:0007669"/>
    <property type="project" value="TreeGrafter"/>
</dbReference>
<keyword evidence="4 11" id="KW-0808">Transferase</keyword>
<feature type="binding site" evidence="11">
    <location>
        <position position="232"/>
    </location>
    <ligand>
        <name>S-adenosyl-L-methionine</name>
        <dbReference type="ChEBI" id="CHEBI:59789"/>
    </ligand>
</feature>
<dbReference type="InterPro" id="IPR056744">
    <property type="entry name" value="TRM5/TYW2-like_N"/>
</dbReference>
<keyword evidence="5 11" id="KW-0949">S-adenosyl-L-methionine</keyword>
<dbReference type="PROSITE" id="PS51684">
    <property type="entry name" value="SAM_MT_TRM5_TYW2"/>
    <property type="match status" value="1"/>
</dbReference>
<reference evidence="14 15" key="1">
    <citation type="journal article" date="2018" name="Gigascience">
        <title>Genomes of trombidid mites reveal novel predicted allergens and laterally-transferred genes associated with secondary metabolism.</title>
        <authorList>
            <person name="Dong X."/>
            <person name="Chaisiri K."/>
            <person name="Xia D."/>
            <person name="Armstrong S.D."/>
            <person name="Fang Y."/>
            <person name="Donnelly M.J."/>
            <person name="Kadowaki T."/>
            <person name="McGarry J.W."/>
            <person name="Darby A.C."/>
            <person name="Makepeace B.L."/>
        </authorList>
    </citation>
    <scope>NUCLEOTIDE SEQUENCE [LARGE SCALE GENOMIC DNA]</scope>
    <source>
        <strain evidence="14">UoL-UT</strain>
    </source>
</reference>
<dbReference type="Gene3D" id="3.30.300.110">
    <property type="entry name" value="Met-10+ protein-like domains"/>
    <property type="match status" value="1"/>
</dbReference>
<evidence type="ECO:0000256" key="4">
    <source>
        <dbReference type="ARBA" id="ARBA00022679"/>
    </source>
</evidence>
<keyword evidence="3 11" id="KW-0489">Methyltransferase</keyword>
<dbReference type="SUPFAM" id="SSF53335">
    <property type="entry name" value="S-adenosyl-L-methionine-dependent methyltransferases"/>
    <property type="match status" value="1"/>
</dbReference>
<evidence type="ECO:0000256" key="7">
    <source>
        <dbReference type="ARBA" id="ARBA00023128"/>
    </source>
</evidence>
<sequence length="445" mass="51256">MANVNNSNCKKSSLSPPEHVKGMTSLDISKFHKRIKVPFVVVEKKHMESISKLLKRYYLLLPKFNCVSDANEENKNIILNPDLLSSFNDFSEEERSKLNSYGVSDINFKDITLNFENYHRESLLDAVLPDGVSVSSHNNVGHIIQMNLHDEHLPFKNIIGNIYLLTSPPHIKRVISKAQMIESEFRNFQMEVLAERDDANSLGTVVEVCEDKTKFKFDFANVYWNPRLSSERKRLLRKITKNHVLYDVFAGVGPFSIPVAKTKSCRVLANDLNPECYKWLLENIKINKCGSNIQVFNLDGRDFIKNTLKNHLIQDWKSLIDKKEYSNIPTYHVAMNLPAIAVQFLDAFKNLFEAELIKFPDELPISLLLPHIHVYSFVKQHEKGQNLKNDVLKLIEDVLECKLDVVEEIVEVLNVAPFKYTYRVSFVLPENVLFASGSNKRRKLC</sequence>
<feature type="binding site" evidence="11">
    <location>
        <begin position="299"/>
        <end position="300"/>
    </location>
    <ligand>
        <name>S-adenosyl-L-methionine</name>
        <dbReference type="ChEBI" id="CHEBI:59789"/>
    </ligand>
</feature>
<evidence type="ECO:0000256" key="9">
    <source>
        <dbReference type="ARBA" id="ARBA00045951"/>
    </source>
</evidence>
<evidence type="ECO:0000256" key="5">
    <source>
        <dbReference type="ARBA" id="ARBA00022691"/>
    </source>
</evidence>
<organism evidence="14 15">
    <name type="scientific">Leptotrombidium deliense</name>
    <dbReference type="NCBI Taxonomy" id="299467"/>
    <lineage>
        <taxon>Eukaryota</taxon>
        <taxon>Metazoa</taxon>
        <taxon>Ecdysozoa</taxon>
        <taxon>Arthropoda</taxon>
        <taxon>Chelicerata</taxon>
        <taxon>Arachnida</taxon>
        <taxon>Acari</taxon>
        <taxon>Acariformes</taxon>
        <taxon>Trombidiformes</taxon>
        <taxon>Prostigmata</taxon>
        <taxon>Anystina</taxon>
        <taxon>Parasitengona</taxon>
        <taxon>Trombiculoidea</taxon>
        <taxon>Trombiculidae</taxon>
        <taxon>Leptotrombidium</taxon>
    </lineage>
</organism>